<dbReference type="AlphaFoldDB" id="A0A3A5KAS2"/>
<dbReference type="Proteomes" id="UP000272706">
    <property type="component" value="Unassembled WGS sequence"/>
</dbReference>
<dbReference type="Gene3D" id="3.90.550.10">
    <property type="entry name" value="Spore Coat Polysaccharide Biosynthesis Protein SpsA, Chain A"/>
    <property type="match status" value="1"/>
</dbReference>
<evidence type="ECO:0000313" key="3">
    <source>
        <dbReference type="Proteomes" id="UP000272706"/>
    </source>
</evidence>
<dbReference type="OrthoDB" id="5291101at2"/>
<dbReference type="PANTHER" id="PTHR43685">
    <property type="entry name" value="GLYCOSYLTRANSFERASE"/>
    <property type="match status" value="1"/>
</dbReference>
<name>A0A3A5KAS2_9HYPH</name>
<dbReference type="GO" id="GO:0016740">
    <property type="term" value="F:transferase activity"/>
    <property type="evidence" value="ECO:0007669"/>
    <property type="project" value="UniProtKB-KW"/>
</dbReference>
<dbReference type="PANTHER" id="PTHR43685:SF2">
    <property type="entry name" value="GLYCOSYLTRANSFERASE 2-LIKE DOMAIN-CONTAINING PROTEIN"/>
    <property type="match status" value="1"/>
</dbReference>
<evidence type="ECO:0000313" key="2">
    <source>
        <dbReference type="EMBL" id="RJT32708.1"/>
    </source>
</evidence>
<protein>
    <submittedName>
        <fullName evidence="2">Glycosyltransferase</fullName>
    </submittedName>
</protein>
<dbReference type="InterPro" id="IPR029044">
    <property type="entry name" value="Nucleotide-diphossugar_trans"/>
</dbReference>
<dbReference type="RefSeq" id="WP_120017193.1">
    <property type="nucleotide sequence ID" value="NZ_QZWZ01000025.1"/>
</dbReference>
<dbReference type="EMBL" id="QZWZ01000025">
    <property type="protein sequence ID" value="RJT32708.1"/>
    <property type="molecule type" value="Genomic_DNA"/>
</dbReference>
<organism evidence="2 3">
    <name type="scientific">Mesorhizobium waimense</name>
    <dbReference type="NCBI Taxonomy" id="1300307"/>
    <lineage>
        <taxon>Bacteria</taxon>
        <taxon>Pseudomonadati</taxon>
        <taxon>Pseudomonadota</taxon>
        <taxon>Alphaproteobacteria</taxon>
        <taxon>Hyphomicrobiales</taxon>
        <taxon>Phyllobacteriaceae</taxon>
        <taxon>Mesorhizobium</taxon>
    </lineage>
</organism>
<proteinExistence type="predicted"/>
<accession>A0A3A5KAS2</accession>
<keyword evidence="2" id="KW-0808">Transferase</keyword>
<dbReference type="SUPFAM" id="SSF53448">
    <property type="entry name" value="Nucleotide-diphospho-sugar transferases"/>
    <property type="match status" value="1"/>
</dbReference>
<comment type="caution">
    <text evidence="2">The sequence shown here is derived from an EMBL/GenBank/DDBJ whole genome shotgun (WGS) entry which is preliminary data.</text>
</comment>
<dbReference type="Pfam" id="PF00535">
    <property type="entry name" value="Glycos_transf_2"/>
    <property type="match status" value="1"/>
</dbReference>
<dbReference type="InterPro" id="IPR050834">
    <property type="entry name" value="Glycosyltransf_2"/>
</dbReference>
<keyword evidence="3" id="KW-1185">Reference proteome</keyword>
<sequence>MTAARDFEYRDPISPLPRDAARPKWSVMIPAYNCARFLAATLESVLAQDPGPAQMQIEVVDDCSSDDPQRVLNEIGRNRVGFFHQPQNLGHIGNFHTCLDRAQGQLVHLLHGDDAVRPGFYELLGRGFDADPSTGAAFCRAIFMDAHGQELSIPPVMQSSPGRLENAAVRLALEQHIMTPSIVVRRAVYEELGAFDRRLKCSEDWEMWVRIASRFPVWYEPQALALYRMHRQSNTGRHIRNAEDMAYTRMAIDIFKSYLPTELADDVAASARRTYALSALETARRLLGAGDWAGCLAQMSEAFRFDPSLKTIGRMLRLVARQGGRIVHPG</sequence>
<gene>
    <name evidence="2" type="ORF">D3227_26365</name>
</gene>
<reference evidence="2 3" key="1">
    <citation type="submission" date="2018-09" db="EMBL/GenBank/DDBJ databases">
        <title>Mesorhizobium carmichaelinearum sp. nov. isolated from Carmichaelinea spp. root nodules in New Zealand.</title>
        <authorList>
            <person name="De Meyer S.E."/>
        </authorList>
    </citation>
    <scope>NUCLEOTIDE SEQUENCE [LARGE SCALE GENOMIC DNA]</scope>
    <source>
        <strain evidence="2 3">ICMP19557</strain>
    </source>
</reference>
<evidence type="ECO:0000259" key="1">
    <source>
        <dbReference type="Pfam" id="PF00535"/>
    </source>
</evidence>
<dbReference type="InterPro" id="IPR001173">
    <property type="entry name" value="Glyco_trans_2-like"/>
</dbReference>
<feature type="domain" description="Glycosyltransferase 2-like" evidence="1">
    <location>
        <begin position="26"/>
        <end position="192"/>
    </location>
</feature>